<dbReference type="AlphaFoldDB" id="A0A6J6F7F9"/>
<dbReference type="EMBL" id="CAEZUY010000002">
    <property type="protein sequence ID" value="CAB4605777.1"/>
    <property type="molecule type" value="Genomic_DNA"/>
</dbReference>
<evidence type="ECO:0000313" key="5">
    <source>
        <dbReference type="EMBL" id="CAB4896574.1"/>
    </source>
</evidence>
<evidence type="ECO:0000313" key="4">
    <source>
        <dbReference type="EMBL" id="CAB4727188.1"/>
    </source>
</evidence>
<name>A0A6J6F7F9_9ZZZZ</name>
<gene>
    <name evidence="1" type="ORF">UFOPK1380_00032</name>
    <name evidence="2" type="ORF">UFOPK1778_00235</name>
    <name evidence="3" type="ORF">UFOPK1863_00078</name>
    <name evidence="4" type="ORF">UFOPK2689_00963</name>
    <name evidence="5" type="ORF">UFOPK3555_00680</name>
    <name evidence="6" type="ORF">UFOPK4095_00185</name>
</gene>
<dbReference type="EMBL" id="CAEZSC010000001">
    <property type="protein sequence ID" value="CAB4529440.1"/>
    <property type="molecule type" value="Genomic_DNA"/>
</dbReference>
<reference evidence="2" key="1">
    <citation type="submission" date="2020-05" db="EMBL/GenBank/DDBJ databases">
        <authorList>
            <person name="Chiriac C."/>
            <person name="Salcher M."/>
            <person name="Ghai R."/>
            <person name="Kavagutti S V."/>
        </authorList>
    </citation>
    <scope>NUCLEOTIDE SEQUENCE</scope>
</reference>
<accession>A0A6J6F7F9</accession>
<dbReference type="EMBL" id="CAEZUD010000006">
    <property type="protein sequence ID" value="CAB4584506.1"/>
    <property type="molecule type" value="Genomic_DNA"/>
</dbReference>
<protein>
    <submittedName>
        <fullName evidence="2">Unannotated protein</fullName>
    </submittedName>
</protein>
<dbReference type="EMBL" id="CAEZYL010000067">
    <property type="protein sequence ID" value="CAB4727188.1"/>
    <property type="molecule type" value="Genomic_DNA"/>
</dbReference>
<dbReference type="EMBL" id="CAFBME010000062">
    <property type="protein sequence ID" value="CAB4896574.1"/>
    <property type="molecule type" value="Genomic_DNA"/>
</dbReference>
<evidence type="ECO:0000313" key="2">
    <source>
        <dbReference type="EMBL" id="CAB4584506.1"/>
    </source>
</evidence>
<sequence length="212" mass="23762">MKRVATIFLGMLLVLTLSACSVLTPDKRPDDEKLRDGINLLMRDLTDRHPQLINWKPDLVKQQINQPLPKGYATEAGWTLEWKDYLPGQLPKVVVPWSIIGQYPNKFALDIDNYSGGKLVAQSTEVEVRHAQLGSDYYLAAIVHMRSSTTNPNWIIFTSVPYLPITDTAYGFAHRAQGSWKIDDFGTATVGCGRVPNSILREFGMSCPPSRD</sequence>
<evidence type="ECO:0000313" key="3">
    <source>
        <dbReference type="EMBL" id="CAB4605777.1"/>
    </source>
</evidence>
<organism evidence="2">
    <name type="scientific">freshwater metagenome</name>
    <dbReference type="NCBI Taxonomy" id="449393"/>
    <lineage>
        <taxon>unclassified sequences</taxon>
        <taxon>metagenomes</taxon>
        <taxon>ecological metagenomes</taxon>
    </lineage>
</organism>
<dbReference type="PROSITE" id="PS51257">
    <property type="entry name" value="PROKAR_LIPOPROTEIN"/>
    <property type="match status" value="1"/>
</dbReference>
<proteinExistence type="predicted"/>
<dbReference type="EMBL" id="CAFBPI010000007">
    <property type="protein sequence ID" value="CAB5005800.1"/>
    <property type="molecule type" value="Genomic_DNA"/>
</dbReference>
<evidence type="ECO:0000313" key="1">
    <source>
        <dbReference type="EMBL" id="CAB4529440.1"/>
    </source>
</evidence>
<evidence type="ECO:0000313" key="6">
    <source>
        <dbReference type="EMBL" id="CAB5005800.1"/>
    </source>
</evidence>